<dbReference type="AlphaFoldDB" id="A0A7X0DPZ0"/>
<proteinExistence type="predicted"/>
<protein>
    <submittedName>
        <fullName evidence="2">Uncharacterized protein</fullName>
    </submittedName>
</protein>
<accession>A0A7X0DPZ0</accession>
<dbReference type="EMBL" id="JACHFB010000005">
    <property type="protein sequence ID" value="MBB6213661.1"/>
    <property type="molecule type" value="Genomic_DNA"/>
</dbReference>
<evidence type="ECO:0000313" key="3">
    <source>
        <dbReference type="Proteomes" id="UP000536100"/>
    </source>
</evidence>
<name>A0A7X0DPZ0_9SPIR</name>
<dbReference type="Proteomes" id="UP000536100">
    <property type="component" value="Unassembled WGS sequence"/>
</dbReference>
<sequence length="52" mass="6050">MLLSLSSYDTNTINKLTNKTKENFLKNLSIDFLKNCKLRNLIDLILKGNNYD</sequence>
<dbReference type="EMBL" id="JACHFB010000005">
    <property type="protein sequence ID" value="MBB6213586.1"/>
    <property type="molecule type" value="Genomic_DNA"/>
</dbReference>
<organism evidence="2 3">
    <name type="scientific">Borreliella californiensis</name>
    <dbReference type="NCBI Taxonomy" id="373543"/>
    <lineage>
        <taxon>Bacteria</taxon>
        <taxon>Pseudomonadati</taxon>
        <taxon>Spirochaetota</taxon>
        <taxon>Spirochaetia</taxon>
        <taxon>Spirochaetales</taxon>
        <taxon>Borreliaceae</taxon>
        <taxon>Borreliella</taxon>
    </lineage>
</organism>
<evidence type="ECO:0000313" key="1">
    <source>
        <dbReference type="EMBL" id="MBB6213586.1"/>
    </source>
</evidence>
<gene>
    <name evidence="1" type="ORF">HNP67_001081</name>
    <name evidence="2" type="ORF">HNP67_001156</name>
</gene>
<reference evidence="2 3" key="1">
    <citation type="submission" date="2020-08" db="EMBL/GenBank/DDBJ databases">
        <title>Genomic Encyclopedia of Type Strains, Phase IV (KMG-IV): sequencing the most valuable type-strain genomes for metagenomic binning, comparative biology and taxonomic classification.</title>
        <authorList>
            <person name="Goeker M."/>
        </authorList>
    </citation>
    <scope>NUCLEOTIDE SEQUENCE [LARGE SCALE GENOMIC DNA]</scope>
    <source>
        <strain evidence="2 3">DSM 17989</strain>
    </source>
</reference>
<evidence type="ECO:0000313" key="2">
    <source>
        <dbReference type="EMBL" id="MBB6213661.1"/>
    </source>
</evidence>
<comment type="caution">
    <text evidence="2">The sequence shown here is derived from an EMBL/GenBank/DDBJ whole genome shotgun (WGS) entry which is preliminary data.</text>
</comment>